<proteinExistence type="predicted"/>
<dbReference type="GeneID" id="85015241"/>
<evidence type="ECO:0000313" key="2">
    <source>
        <dbReference type="Proteomes" id="UP000522163"/>
    </source>
</evidence>
<comment type="caution">
    <text evidence="1">The sequence shown here is derived from an EMBL/GenBank/DDBJ whole genome shotgun (WGS) entry which is preliminary data.</text>
</comment>
<reference evidence="1 2" key="1">
    <citation type="submission" date="2020-08" db="EMBL/GenBank/DDBJ databases">
        <title>Genomic Encyclopedia of Type Strains, Phase IV (KMG-IV): sequencing the most valuable type-strain genomes for metagenomic binning, comparative biology and taxonomic classification.</title>
        <authorList>
            <person name="Goeker M."/>
        </authorList>
    </citation>
    <scope>NUCLEOTIDE SEQUENCE [LARGE SCALE GENOMIC DNA]</scope>
    <source>
        <strain evidence="1 2">DSM 17245</strain>
    </source>
</reference>
<dbReference type="AlphaFoldDB" id="A0A7W9SHU0"/>
<dbReference type="InterPro" id="IPR026002">
    <property type="entry name" value="ATC_hydrolase-like"/>
</dbReference>
<evidence type="ECO:0000313" key="1">
    <source>
        <dbReference type="EMBL" id="MBB6041716.1"/>
    </source>
</evidence>
<protein>
    <recommendedName>
        <fullName evidence="3">L-2-amino-thiazoline-4-carboxylic acid hydrolase</fullName>
    </recommendedName>
</protein>
<gene>
    <name evidence="1" type="ORF">HNQ46_001706</name>
</gene>
<sequence>MKYKGIYFNLFSLFLKKPMIKKFGKDKTKESLQKGRILYREMLESTEDVGEKNPMAHNIYSAYVFLAVCRAGNFSVEDFREVIAAFMDNRIIRKAMSSIDFNKETDMKKFAERMHKAEEWAEAHPEYQDKTWDFHFDEKRHKDGFYYHFTRCPLEKFARENGYLDLLPLCCDIDHITVERNKGVLHREQTLATGGTICDYWFVGNQTKNPR</sequence>
<accession>A0A7W9SHU0</accession>
<name>A0A7W9SHU0_9FIRM</name>
<dbReference type="EMBL" id="JACHHH010000008">
    <property type="protein sequence ID" value="MBB6041716.1"/>
    <property type="molecule type" value="Genomic_DNA"/>
</dbReference>
<dbReference type="Proteomes" id="UP000522163">
    <property type="component" value="Unassembled WGS sequence"/>
</dbReference>
<dbReference type="RefSeq" id="WP_183684293.1">
    <property type="nucleotide sequence ID" value="NZ_JACHHH010000008.1"/>
</dbReference>
<evidence type="ECO:0008006" key="3">
    <source>
        <dbReference type="Google" id="ProtNLM"/>
    </source>
</evidence>
<organism evidence="1 2">
    <name type="scientific">Oribacterium sinus</name>
    <dbReference type="NCBI Taxonomy" id="237576"/>
    <lineage>
        <taxon>Bacteria</taxon>
        <taxon>Bacillati</taxon>
        <taxon>Bacillota</taxon>
        <taxon>Clostridia</taxon>
        <taxon>Lachnospirales</taxon>
        <taxon>Lachnospiraceae</taxon>
        <taxon>Oribacterium</taxon>
    </lineage>
</organism>
<dbReference type="Pfam" id="PF14196">
    <property type="entry name" value="ATC_hydrolase"/>
    <property type="match status" value="1"/>
</dbReference>